<dbReference type="InterPro" id="IPR027565">
    <property type="entry name" value="Cupin_WbuC"/>
</dbReference>
<proteinExistence type="predicted"/>
<feature type="domain" description="Cupin fold metalloprotein WbuC cupin" evidence="1">
    <location>
        <begin position="7"/>
        <end position="82"/>
    </location>
</feature>
<dbReference type="RefSeq" id="WP_203167454.1">
    <property type="nucleotide sequence ID" value="NZ_JAEVLS010000002.1"/>
</dbReference>
<dbReference type="Proteomes" id="UP000661077">
    <property type="component" value="Unassembled WGS sequence"/>
</dbReference>
<dbReference type="InterPro" id="IPR011051">
    <property type="entry name" value="RmlC_Cupin_sf"/>
</dbReference>
<organism evidence="2 3">
    <name type="scientific">Steroidobacter gossypii</name>
    <dbReference type="NCBI Taxonomy" id="2805490"/>
    <lineage>
        <taxon>Bacteria</taxon>
        <taxon>Pseudomonadati</taxon>
        <taxon>Pseudomonadota</taxon>
        <taxon>Gammaproteobacteria</taxon>
        <taxon>Steroidobacterales</taxon>
        <taxon>Steroidobacteraceae</taxon>
        <taxon>Steroidobacter</taxon>
    </lineage>
</organism>
<dbReference type="EMBL" id="JAEVLS010000002">
    <property type="protein sequence ID" value="MBM0105410.1"/>
    <property type="molecule type" value="Genomic_DNA"/>
</dbReference>
<dbReference type="Gene3D" id="2.60.120.10">
    <property type="entry name" value="Jelly Rolls"/>
    <property type="match status" value="1"/>
</dbReference>
<dbReference type="Pfam" id="PF19480">
    <property type="entry name" value="DUF6016"/>
    <property type="match status" value="1"/>
</dbReference>
<evidence type="ECO:0000259" key="1">
    <source>
        <dbReference type="Pfam" id="PF19480"/>
    </source>
</evidence>
<name>A0ABS1WWQ2_9GAMM</name>
<evidence type="ECO:0000313" key="3">
    <source>
        <dbReference type="Proteomes" id="UP000661077"/>
    </source>
</evidence>
<dbReference type="NCBIfam" id="TIGR04366">
    <property type="entry name" value="cupin_WbuC"/>
    <property type="match status" value="1"/>
</dbReference>
<keyword evidence="3" id="KW-1185">Reference proteome</keyword>
<sequence>MKLVSISLLDEMAAKAATSPRRRAHYNLHSSSSDPVQRFVVVARSDSYFRPHRHLTKSELCSVLRGRFEVVVFDAAGTITARDVVGEGTSNLAFELPAQTWHTLLPLSDGAAFVEVKEGPYDAATAAEFATWAPAEGDPATPEFQRWLRTASVGARAPQA</sequence>
<accession>A0ABS1WWQ2</accession>
<comment type="caution">
    <text evidence="2">The sequence shown here is derived from an EMBL/GenBank/DDBJ whole genome shotgun (WGS) entry which is preliminary data.</text>
</comment>
<dbReference type="InterPro" id="IPR014710">
    <property type="entry name" value="RmlC-like_jellyroll"/>
</dbReference>
<dbReference type="SUPFAM" id="SSF51182">
    <property type="entry name" value="RmlC-like cupins"/>
    <property type="match status" value="1"/>
</dbReference>
<protein>
    <submittedName>
        <fullName evidence="2">WbuC family cupin fold metalloprotein</fullName>
    </submittedName>
</protein>
<gene>
    <name evidence="2" type="ORF">JM946_11655</name>
</gene>
<dbReference type="CDD" id="cd07005">
    <property type="entry name" value="cupin_WbuC-like"/>
    <property type="match status" value="1"/>
</dbReference>
<dbReference type="InterPro" id="IPR046058">
    <property type="entry name" value="WbuC_cupin"/>
</dbReference>
<evidence type="ECO:0000313" key="2">
    <source>
        <dbReference type="EMBL" id="MBM0105410.1"/>
    </source>
</evidence>
<reference evidence="2 3" key="1">
    <citation type="journal article" date="2021" name="Int. J. Syst. Evol. Microbiol.">
        <title>Steroidobacter gossypii sp. nov., isolated from soil of cotton cropping field.</title>
        <authorList>
            <person name="Huang R."/>
            <person name="Yang S."/>
            <person name="Zhen C."/>
            <person name="Liu W."/>
        </authorList>
    </citation>
    <scope>NUCLEOTIDE SEQUENCE [LARGE SCALE GENOMIC DNA]</scope>
    <source>
        <strain evidence="2 3">S1-65</strain>
    </source>
</reference>